<protein>
    <submittedName>
        <fullName evidence="9">BMP family ABC transporter substrate-binding protein</fullName>
    </submittedName>
</protein>
<dbReference type="InterPro" id="IPR050957">
    <property type="entry name" value="BMP_lipoprotein"/>
</dbReference>
<evidence type="ECO:0000256" key="3">
    <source>
        <dbReference type="ARBA" id="ARBA00022475"/>
    </source>
</evidence>
<accession>A0ABT0CE92</accession>
<evidence type="ECO:0000313" key="10">
    <source>
        <dbReference type="Proteomes" id="UP000830835"/>
    </source>
</evidence>
<dbReference type="Pfam" id="PF02608">
    <property type="entry name" value="Bmp"/>
    <property type="match status" value="1"/>
</dbReference>
<dbReference type="InterPro" id="IPR028082">
    <property type="entry name" value="Peripla_BP_I"/>
</dbReference>
<dbReference type="CDD" id="cd06354">
    <property type="entry name" value="PBP1_PrnA-like"/>
    <property type="match status" value="1"/>
</dbReference>
<comment type="subcellular location">
    <subcellularLocation>
        <location evidence="1">Cell membrane</location>
        <topology evidence="1">Lipid-anchor</topology>
    </subcellularLocation>
</comment>
<proteinExistence type="inferred from homology"/>
<evidence type="ECO:0000313" key="9">
    <source>
        <dbReference type="EMBL" id="MCJ2544097.1"/>
    </source>
</evidence>
<comment type="similarity">
    <text evidence="2">Belongs to the BMP lipoprotein family.</text>
</comment>
<name>A0ABT0CE92_THEVL</name>
<keyword evidence="4 7" id="KW-0732">Signal</keyword>
<evidence type="ECO:0000259" key="8">
    <source>
        <dbReference type="Pfam" id="PF02608"/>
    </source>
</evidence>
<feature type="chain" id="PRO_5045091126" evidence="7">
    <location>
        <begin position="32"/>
        <end position="384"/>
    </location>
</feature>
<gene>
    <name evidence="9" type="ORF">JX360_14490</name>
</gene>
<dbReference type="EMBL" id="JAFIRA010000046">
    <property type="protein sequence ID" value="MCJ2544097.1"/>
    <property type="molecule type" value="Genomic_DNA"/>
</dbReference>
<dbReference type="PANTHER" id="PTHR34296:SF2">
    <property type="entry name" value="ABC TRANSPORTER GUANOSINE-BINDING PROTEIN NUPN"/>
    <property type="match status" value="1"/>
</dbReference>
<evidence type="ECO:0000256" key="4">
    <source>
        <dbReference type="ARBA" id="ARBA00022729"/>
    </source>
</evidence>
<dbReference type="Proteomes" id="UP000830835">
    <property type="component" value="Unassembled WGS sequence"/>
</dbReference>
<keyword evidence="3" id="KW-1003">Cell membrane</keyword>
<reference evidence="9" key="1">
    <citation type="submission" date="2021-02" db="EMBL/GenBank/DDBJ databases">
        <title>The CRISPR/cas machinery reduction and long-range gene transfer in the hot spring cyanobacterium Synechococcus.</title>
        <authorList>
            <person name="Dvorak P."/>
            <person name="Jahodarova E."/>
            <person name="Hasler P."/>
            <person name="Poulickova A."/>
        </authorList>
    </citation>
    <scope>NUCLEOTIDE SEQUENCE</scope>
    <source>
        <strain evidence="9">Rupite</strain>
    </source>
</reference>
<dbReference type="InterPro" id="IPR003760">
    <property type="entry name" value="PnrA-like"/>
</dbReference>
<dbReference type="PANTHER" id="PTHR34296">
    <property type="entry name" value="TRANSCRIPTIONAL ACTIVATOR PROTEIN MED"/>
    <property type="match status" value="1"/>
</dbReference>
<evidence type="ECO:0000256" key="6">
    <source>
        <dbReference type="ARBA" id="ARBA00023288"/>
    </source>
</evidence>
<evidence type="ECO:0000256" key="1">
    <source>
        <dbReference type="ARBA" id="ARBA00004193"/>
    </source>
</evidence>
<evidence type="ECO:0000256" key="7">
    <source>
        <dbReference type="SAM" id="SignalP"/>
    </source>
</evidence>
<keyword evidence="10" id="KW-1185">Reference proteome</keyword>
<feature type="signal peptide" evidence="7">
    <location>
        <begin position="1"/>
        <end position="31"/>
    </location>
</feature>
<evidence type="ECO:0000256" key="2">
    <source>
        <dbReference type="ARBA" id="ARBA00008610"/>
    </source>
</evidence>
<keyword evidence="5" id="KW-0472">Membrane</keyword>
<dbReference type="SUPFAM" id="SSF53822">
    <property type="entry name" value="Periplasmic binding protein-like I"/>
    <property type="match status" value="1"/>
</dbReference>
<keyword evidence="6" id="KW-0449">Lipoprotein</keyword>
<sequence length="384" mass="40630">MMMQKQKTLGISLVLTGVLAGLLAISHSAQAQSVRVGIAFGEGGKNDRSFNQSAAEGAERAKQDFGVQVFDFEPTDPSQLGPGVRKFAEEGFDVVIGVGFALEPAVTASAAEFKDVKFGLVDSVSPEEDNVASLLFREHEGSFLVGYIAGKQTQTGVVGFLGGMDIPLIHKFEAGYRAGVEYACAEEGITCRVIANYVGTTPAAWNDPAKAKEIAAAQKAQGADIIYAAAGGSGLGLIDFVKQERCIKTADLPSGVSFIRDPFADVPKPADYANVCSGDSRPMFFIGVDANQNYLGDTDNNPATLNHGLTSMLKRVDVATYDVIRSVVEGNFVGGIQDFGLENEGVGYALDEYNEALIPADLVAAVEAVKQQIIDGSIEVPEER</sequence>
<organism evidence="9 10">
    <name type="scientific">Thermostichus vulcanus str. 'Rupite'</name>
    <dbReference type="NCBI Taxonomy" id="2813851"/>
    <lineage>
        <taxon>Bacteria</taxon>
        <taxon>Bacillati</taxon>
        <taxon>Cyanobacteriota</taxon>
        <taxon>Cyanophyceae</taxon>
        <taxon>Thermostichales</taxon>
        <taxon>Thermostichaceae</taxon>
        <taxon>Thermostichus</taxon>
    </lineage>
</organism>
<comment type="caution">
    <text evidence="9">The sequence shown here is derived from an EMBL/GenBank/DDBJ whole genome shotgun (WGS) entry which is preliminary data.</text>
</comment>
<feature type="domain" description="ABC transporter substrate-binding protein PnrA-like" evidence="8">
    <location>
        <begin position="41"/>
        <end position="244"/>
    </location>
</feature>
<dbReference type="Gene3D" id="3.40.50.2300">
    <property type="match status" value="2"/>
</dbReference>
<evidence type="ECO:0000256" key="5">
    <source>
        <dbReference type="ARBA" id="ARBA00023136"/>
    </source>
</evidence>